<dbReference type="GO" id="GO:0004559">
    <property type="term" value="F:alpha-mannosidase activity"/>
    <property type="evidence" value="ECO:0007669"/>
    <property type="project" value="TreeGrafter"/>
</dbReference>
<gene>
    <name evidence="2" type="ORF">HII12_001508</name>
</gene>
<organism evidence="2 3">
    <name type="scientific">Dekkera bruxellensis</name>
    <name type="common">Brettanomyces custersii</name>
    <dbReference type="NCBI Taxonomy" id="5007"/>
    <lineage>
        <taxon>Eukaryota</taxon>
        <taxon>Fungi</taxon>
        <taxon>Dikarya</taxon>
        <taxon>Ascomycota</taxon>
        <taxon>Saccharomycotina</taxon>
        <taxon>Pichiomycetes</taxon>
        <taxon>Pichiales</taxon>
        <taxon>Pichiaceae</taxon>
        <taxon>Brettanomyces</taxon>
    </lineage>
</organism>
<dbReference type="PANTHER" id="PTHR46017">
    <property type="entry name" value="ALPHA-MANNOSIDASE 2C1"/>
    <property type="match status" value="1"/>
</dbReference>
<name>A0A8H6BLW7_DEKBR</name>
<sequence>MPSFAAGSGKTSYPQRTSELTFKPIDSIYQDRLRQFIDENGHYKDLMLPKLYTKETLQLKAKPSADDDVASVNTSYLVLKHWAAPGLSKPLFKDVVPPNFQSSNYSMHMIHLALPGLLTVPESFINEKEIWLVWDAGCEGMVFNKDGKPLQGLTGDGERIEFIIPNEWYESGREYTFYLEMGCNGMFGTTKPIYDIKKCEIQVPNLQAHALYYDFWILSDCSREGSSPQKFKA</sequence>
<accession>A0A8H6BLW7</accession>
<feature type="domain" description="Alpha-mannosidase Ams1-like N-terminal" evidence="1">
    <location>
        <begin position="118"/>
        <end position="201"/>
    </location>
</feature>
<dbReference type="InterPro" id="IPR054723">
    <property type="entry name" value="Ams1-like_N"/>
</dbReference>
<dbReference type="PANTHER" id="PTHR46017:SF1">
    <property type="entry name" value="ALPHA-MANNOSIDASE 2C1"/>
    <property type="match status" value="1"/>
</dbReference>
<evidence type="ECO:0000259" key="1">
    <source>
        <dbReference type="Pfam" id="PF22907"/>
    </source>
</evidence>
<evidence type="ECO:0000313" key="2">
    <source>
        <dbReference type="EMBL" id="KAF6013967.1"/>
    </source>
</evidence>
<evidence type="ECO:0000313" key="3">
    <source>
        <dbReference type="Proteomes" id="UP000568158"/>
    </source>
</evidence>
<dbReference type="Pfam" id="PF22907">
    <property type="entry name" value="Ams1-like_1st"/>
    <property type="match status" value="1"/>
</dbReference>
<dbReference type="EMBL" id="JABCYN010000019">
    <property type="protein sequence ID" value="KAF6013967.1"/>
    <property type="molecule type" value="Genomic_DNA"/>
</dbReference>
<dbReference type="GO" id="GO:0009313">
    <property type="term" value="P:oligosaccharide catabolic process"/>
    <property type="evidence" value="ECO:0007669"/>
    <property type="project" value="TreeGrafter"/>
</dbReference>
<proteinExistence type="predicted"/>
<protein>
    <recommendedName>
        <fullName evidence="1">Alpha-mannosidase Ams1-like N-terminal domain-containing protein</fullName>
    </recommendedName>
</protein>
<feature type="non-terminal residue" evidence="2">
    <location>
        <position position="1"/>
    </location>
</feature>
<reference evidence="2 3" key="1">
    <citation type="journal article" date="2020" name="Appl. Microbiol. Biotechnol.">
        <title>Targeted gene deletion in Brettanomyces bruxellensis with an expression-free CRISPR-Cas9 system.</title>
        <authorList>
            <person name="Varela C."/>
            <person name="Bartel C."/>
            <person name="Onetto C."/>
            <person name="Borneman A."/>
        </authorList>
    </citation>
    <scope>NUCLEOTIDE SEQUENCE [LARGE SCALE GENOMIC DNA]</scope>
    <source>
        <strain evidence="2 3">AWRI1613</strain>
    </source>
</reference>
<dbReference type="Proteomes" id="UP000568158">
    <property type="component" value="Unassembled WGS sequence"/>
</dbReference>
<dbReference type="AlphaFoldDB" id="A0A8H6BLW7"/>
<dbReference type="GO" id="GO:0000329">
    <property type="term" value="C:fungal-type vacuole membrane"/>
    <property type="evidence" value="ECO:0007669"/>
    <property type="project" value="TreeGrafter"/>
</dbReference>
<comment type="caution">
    <text evidence="2">The sequence shown here is derived from an EMBL/GenBank/DDBJ whole genome shotgun (WGS) entry which is preliminary data.</text>
</comment>